<proteinExistence type="predicted"/>
<dbReference type="OrthoDB" id="5184300at2"/>
<protein>
    <submittedName>
        <fullName evidence="1">Uncharacterized protein</fullName>
    </submittedName>
</protein>
<dbReference type="AlphaFoldDB" id="A0A1H3B6K5"/>
<name>A0A1H3B6K5_9BACT</name>
<gene>
    <name evidence="1" type="ORF">SAMN04488069_101177</name>
</gene>
<dbReference type="Proteomes" id="UP000199249">
    <property type="component" value="Unassembled WGS sequence"/>
</dbReference>
<sequence>MTLLISWLGVDSRKPASIYVASDSRISWPDGSIFDYGKKTFNCKNYPDVFGYCGDVLFPSVVLNQLVEIIDQGLLFQSEWNCEQKSQAFIDKFIALFNSYPNQKWIATDALEVIHCSRDESSNFFSRKIRWTKASKKWKAESVKFESYSDKLFVTGSGAKEFLMKYETYWESENKYTSRALFQCFCHTLADIQNKSCGGAPQLVGLYRIKNGKSFGIISQRQRFFQGMRVDNLTNFDSVEWRNELFERCSGDTTLRIEGAQSQPNPLLRDANGATP</sequence>
<dbReference type="RefSeq" id="WP_139255033.1">
    <property type="nucleotide sequence ID" value="NZ_FNOV01000001.1"/>
</dbReference>
<evidence type="ECO:0000313" key="1">
    <source>
        <dbReference type="EMBL" id="SDX37543.1"/>
    </source>
</evidence>
<reference evidence="2" key="1">
    <citation type="submission" date="2016-10" db="EMBL/GenBank/DDBJ databases">
        <authorList>
            <person name="Varghese N."/>
            <person name="Submissions S."/>
        </authorList>
    </citation>
    <scope>NUCLEOTIDE SEQUENCE [LARGE SCALE GENOMIC DNA]</scope>
    <source>
        <strain evidence="2">CGMCC 1.8975</strain>
    </source>
</reference>
<accession>A0A1H3B6K5</accession>
<dbReference type="EMBL" id="FNOV01000001">
    <property type="protein sequence ID" value="SDX37543.1"/>
    <property type="molecule type" value="Genomic_DNA"/>
</dbReference>
<keyword evidence="2" id="KW-1185">Reference proteome</keyword>
<organism evidence="1 2">
    <name type="scientific">Hymenobacter psychrophilus</name>
    <dbReference type="NCBI Taxonomy" id="651662"/>
    <lineage>
        <taxon>Bacteria</taxon>
        <taxon>Pseudomonadati</taxon>
        <taxon>Bacteroidota</taxon>
        <taxon>Cytophagia</taxon>
        <taxon>Cytophagales</taxon>
        <taxon>Hymenobacteraceae</taxon>
        <taxon>Hymenobacter</taxon>
    </lineage>
</organism>
<evidence type="ECO:0000313" key="2">
    <source>
        <dbReference type="Proteomes" id="UP000199249"/>
    </source>
</evidence>